<dbReference type="Proteomes" id="UP001374952">
    <property type="component" value="Unassembled WGS sequence"/>
</dbReference>
<organism evidence="1 2">
    <name type="scientific">Pseudoalteromonas undina</name>
    <dbReference type="NCBI Taxonomy" id="43660"/>
    <lineage>
        <taxon>Bacteria</taxon>
        <taxon>Pseudomonadati</taxon>
        <taxon>Pseudomonadota</taxon>
        <taxon>Gammaproteobacteria</taxon>
        <taxon>Alteromonadales</taxon>
        <taxon>Pseudoalteromonadaceae</taxon>
        <taxon>Pseudoalteromonas</taxon>
    </lineage>
</organism>
<gene>
    <name evidence="1" type="ORF">V6250_15740</name>
</gene>
<proteinExistence type="predicted"/>
<reference evidence="1" key="1">
    <citation type="submission" date="2024-02" db="EMBL/GenBank/DDBJ databases">
        <title>Bacteria isolated from the canopy kelp, Nereocystis luetkeana.</title>
        <authorList>
            <person name="Pfister C.A."/>
            <person name="Younker I.T."/>
            <person name="Light S.H."/>
        </authorList>
    </citation>
    <scope>NUCLEOTIDE SEQUENCE</scope>
    <source>
        <strain evidence="1">TN.2.01</strain>
    </source>
</reference>
<dbReference type="EMBL" id="JBAKAX010000019">
    <property type="protein sequence ID" value="MEL0605626.1"/>
    <property type="molecule type" value="Genomic_DNA"/>
</dbReference>
<evidence type="ECO:0000313" key="1">
    <source>
        <dbReference type="EMBL" id="MEL0605626.1"/>
    </source>
</evidence>
<evidence type="ECO:0000313" key="2">
    <source>
        <dbReference type="Proteomes" id="UP001374952"/>
    </source>
</evidence>
<sequence length="731" mass="79544">MENQFKLKPLLVLPFVSVLTACGSSDSDSETAVVGENSIPVITSQAVITATEDTQYTYDLVVQDDDSNLTYSLNSAPEGMTISSDGTIRWVPTEGVVSSGNVVAAVNDGVNDSVLQSFEIEVTPVNDSPVLTEVANQVVKNGEHFTIQINVTDPDDNVGNGDLNFTLTSAPEGMNIDQTGLLTYSASASETSSYAVTVSVSDGGEDGSVPSTTSFTLDEQYFLNISAVIKNYYTEDVIENATAYITNGDEIVDEAVSNQDGIVSFSVQDIDMTSRMSVISDAEGFAEMGIGLNENQINLANNILLQPVHAEQSFDPTVETQLSVEDTVLVELPANSLIRADGTLATGIVNAELTIINPAIDINLMPGDMITKNDNGEVKPIESFGAITVTFKDANGLELNLIENAQAKIYIPAVGELEPTVPLYYFDQNTGFWVKEGEAELISNSQGNFYTGMVSHFTTWNADRIYDTVFINGCIEDEEQNRIAGAQVNSEGRDYIGSSSAVTDENGMFSIPTKMNSTVLISSTVGAQSRTSSIETTDVDLNLGECIVLNEALTRIKLNWGLTPSDLDSHLWGPSNSDGGQFHIYYINREIVVNDVVMFLDVDDVTSYGPEVISIPEFALPGTYTYKVHNYSQTPDIDTDTAKVELIVNDRRYIFTPPSDGVDDMWYVFDLVVSESGNVDINEVNTFEPDYRFSSNVNPSGYSIPRVNLSSKAQSYELIYKDLVKGKYYSY</sequence>
<name>A0ACC6R720_9GAMM</name>
<accession>A0ACC6R720</accession>
<comment type="caution">
    <text evidence="1">The sequence shown here is derived from an EMBL/GenBank/DDBJ whole genome shotgun (WGS) entry which is preliminary data.</text>
</comment>
<protein>
    <submittedName>
        <fullName evidence="1">Ig domain-containing protein</fullName>
    </submittedName>
</protein>
<keyword evidence="2" id="KW-1185">Reference proteome</keyword>